<comment type="subcellular location">
    <subcellularLocation>
        <location evidence="2">Cytoplasmic vesicle</location>
        <location evidence="2">Secretory vesicle</location>
        <location evidence="2">Synaptic vesicle membrane</location>
        <topology evidence="2">Multi-pass membrane protein</topology>
    </subcellularLocation>
    <subcellularLocation>
        <location evidence="1">Early endosome membrane</location>
    </subcellularLocation>
</comment>
<evidence type="ECO:0000256" key="11">
    <source>
        <dbReference type="SAM" id="MobiDB-lite"/>
    </source>
</evidence>
<evidence type="ECO:0000256" key="5">
    <source>
        <dbReference type="ARBA" id="ARBA00022753"/>
    </source>
</evidence>
<evidence type="ECO:0000256" key="6">
    <source>
        <dbReference type="ARBA" id="ARBA00022833"/>
    </source>
</evidence>
<evidence type="ECO:0000256" key="10">
    <source>
        <dbReference type="ARBA" id="ARBA00023329"/>
    </source>
</evidence>
<evidence type="ECO:0000256" key="12">
    <source>
        <dbReference type="SAM" id="Phobius"/>
    </source>
</evidence>
<feature type="transmembrane region" description="Helical" evidence="12">
    <location>
        <begin position="69"/>
        <end position="93"/>
    </location>
</feature>
<feature type="transmembrane region" description="Helical" evidence="12">
    <location>
        <begin position="204"/>
        <end position="225"/>
    </location>
</feature>
<dbReference type="SUPFAM" id="SSF161111">
    <property type="entry name" value="Cation efflux protein transmembrane domain-like"/>
    <property type="match status" value="1"/>
</dbReference>
<keyword evidence="5" id="KW-0967">Endosome</keyword>
<evidence type="ECO:0000256" key="1">
    <source>
        <dbReference type="ARBA" id="ARBA00004146"/>
    </source>
</evidence>
<comment type="similarity">
    <text evidence="3">Belongs to the TMEM163 family.</text>
</comment>
<dbReference type="InterPro" id="IPR026765">
    <property type="entry name" value="Tmem163"/>
</dbReference>
<keyword evidence="7 12" id="KW-1133">Transmembrane helix</keyword>
<dbReference type="InterPro" id="IPR027469">
    <property type="entry name" value="Cation_efflux_TMD_sf"/>
</dbReference>
<evidence type="ECO:0000256" key="2">
    <source>
        <dbReference type="ARBA" id="ARBA00004644"/>
    </source>
</evidence>
<organism evidence="13">
    <name type="scientific">Phallusia mammillata</name>
    <dbReference type="NCBI Taxonomy" id="59560"/>
    <lineage>
        <taxon>Eukaryota</taxon>
        <taxon>Metazoa</taxon>
        <taxon>Chordata</taxon>
        <taxon>Tunicata</taxon>
        <taxon>Ascidiacea</taxon>
        <taxon>Phlebobranchia</taxon>
        <taxon>Ascidiidae</taxon>
        <taxon>Phallusia</taxon>
    </lineage>
</organism>
<dbReference type="GO" id="GO:0031901">
    <property type="term" value="C:early endosome membrane"/>
    <property type="evidence" value="ECO:0007669"/>
    <property type="project" value="UniProtKB-SubCell"/>
</dbReference>
<accession>A0A6F9DUC5</accession>
<feature type="transmembrane region" description="Helical" evidence="12">
    <location>
        <begin position="99"/>
        <end position="123"/>
    </location>
</feature>
<keyword evidence="6" id="KW-0862">Zinc</keyword>
<evidence type="ECO:0000256" key="3">
    <source>
        <dbReference type="ARBA" id="ARBA00008731"/>
    </source>
</evidence>
<dbReference type="EMBL" id="LR791185">
    <property type="protein sequence ID" value="CAB3267047.1"/>
    <property type="molecule type" value="mRNA"/>
</dbReference>
<dbReference type="AlphaFoldDB" id="A0A6F9DUC5"/>
<keyword evidence="10" id="KW-0968">Cytoplasmic vesicle</keyword>
<feature type="compositionally biased region" description="Low complexity" evidence="11">
    <location>
        <begin position="10"/>
        <end position="25"/>
    </location>
</feature>
<feature type="transmembrane region" description="Helical" evidence="12">
    <location>
        <begin position="237"/>
        <end position="259"/>
    </location>
</feature>
<evidence type="ECO:0000256" key="4">
    <source>
        <dbReference type="ARBA" id="ARBA00022692"/>
    </source>
</evidence>
<name>A0A6F9DUC5_9ASCI</name>
<protein>
    <submittedName>
        <fullName evidence="13">Transmembrane protein 163-like</fullName>
    </submittedName>
</protein>
<keyword evidence="8" id="KW-0770">Synapse</keyword>
<dbReference type="PANTHER" id="PTHR31937">
    <property type="entry name" value="TRANSMEMBRANE PROTEIN 163"/>
    <property type="match status" value="1"/>
</dbReference>
<dbReference type="GO" id="GO:0030672">
    <property type="term" value="C:synaptic vesicle membrane"/>
    <property type="evidence" value="ECO:0007669"/>
    <property type="project" value="UniProtKB-SubCell"/>
</dbReference>
<proteinExistence type="evidence at transcript level"/>
<dbReference type="PANTHER" id="PTHR31937:SF2">
    <property type="entry name" value="TRANSMEMBRANE PROTEIN 163"/>
    <property type="match status" value="1"/>
</dbReference>
<sequence length="272" mass="29675">MVAYDEDETSFNSSAANFESANENHSNNEKASEKIKLEVTDKKYLISDDGNDPIDTFEMSSKIAHRWRTGAVIVSWISIVLTLTIGVIEFIVAKNENSAAAFGLAFSAILDVISSAVVLWRYYGTYNTFSNRREHISCIVLGCLFIVSAIGIAGKAIFDLLMGETPDMSENGLRVLVITSAVASISCIFLFIIKTVIAKKLASWTIFTDALNSLAGAVVATSMVVTSEVTKDNSYLWFLDASVGLVVSLFLIIYGLWLLTKHVPEVKKTSGT</sequence>
<feature type="transmembrane region" description="Helical" evidence="12">
    <location>
        <begin position="135"/>
        <end position="153"/>
    </location>
</feature>
<feature type="transmembrane region" description="Helical" evidence="12">
    <location>
        <begin position="173"/>
        <end position="192"/>
    </location>
</feature>
<dbReference type="Gene3D" id="1.20.1510.10">
    <property type="entry name" value="Cation efflux protein transmembrane domain"/>
    <property type="match status" value="1"/>
</dbReference>
<keyword evidence="4 12" id="KW-0812">Transmembrane</keyword>
<evidence type="ECO:0000313" key="13">
    <source>
        <dbReference type="EMBL" id="CAB3267047.1"/>
    </source>
</evidence>
<evidence type="ECO:0000256" key="9">
    <source>
        <dbReference type="ARBA" id="ARBA00023136"/>
    </source>
</evidence>
<gene>
    <name evidence="13" type="primary">Tmem163</name>
</gene>
<feature type="region of interest" description="Disordered" evidence="11">
    <location>
        <begin position="1"/>
        <end position="32"/>
    </location>
</feature>
<evidence type="ECO:0000256" key="7">
    <source>
        <dbReference type="ARBA" id="ARBA00022989"/>
    </source>
</evidence>
<evidence type="ECO:0000256" key="8">
    <source>
        <dbReference type="ARBA" id="ARBA00023018"/>
    </source>
</evidence>
<reference evidence="13" key="1">
    <citation type="submission" date="2020-04" db="EMBL/GenBank/DDBJ databases">
        <authorList>
            <person name="Neveu A P."/>
        </authorList>
    </citation>
    <scope>NUCLEOTIDE SEQUENCE</scope>
    <source>
        <tissue evidence="13">Whole embryo</tissue>
    </source>
</reference>
<keyword evidence="9 12" id="KW-0472">Membrane</keyword>